<name>A0A345BZH7_9BACI</name>
<dbReference type="InterPro" id="IPR012347">
    <property type="entry name" value="Ferritin-like"/>
</dbReference>
<gene>
    <name evidence="2" type="ORF">DT065_10230</name>
</gene>
<feature type="transmembrane region" description="Helical" evidence="1">
    <location>
        <begin position="260"/>
        <end position="278"/>
    </location>
</feature>
<sequence>MSNARLTAAEISQLWGSYLNDTLSVCMLRYFLTHVENNDIRALLDHALAMSEGHIQSLTTFFNDEQFPVPVGFTEDDVNVNAPRLYSDTFMLYYLQQMGTLGMNAHSVSTALSARPDMHDYFFGCLKEYGDLHEKANHLLLSKGLYIRPPYIPYPEKAEFVHKKSFLSGFFGEHRPLVSLEITNLHENIQRNALGMATLIGFSQVAKTKEIVQYLIRGKDMAAKHVEIFGSVLSKDDIPAPVTWDSEVTASTVAPFSEKLMMFMTTALIGISVGYYGASMAGTVRSDIQTHYARLNAEIMKYAGDGAKILIDKGWMENPPQAPDRGELAKP</sequence>
<dbReference type="OrthoDB" id="1675670at2"/>
<dbReference type="AlphaFoldDB" id="A0A345BZH7"/>
<protein>
    <submittedName>
        <fullName evidence="2">DUF3231 family protein</fullName>
    </submittedName>
</protein>
<dbReference type="Proteomes" id="UP000252100">
    <property type="component" value="Chromosome"/>
</dbReference>
<reference evidence="2 3" key="1">
    <citation type="journal article" date="2018" name="J. Microbiol.">
        <title>Salicibibacter kimchii gen. nov., sp. nov., a moderately halophilic and alkalitolerant bacterium in the family Bacillaceae, isolated from kimchi.</title>
        <authorList>
            <person name="Jang J.Y."/>
            <person name="Oh Y.J."/>
            <person name="Lim S.K."/>
            <person name="Park H.K."/>
            <person name="Lee C."/>
            <person name="Kim J.Y."/>
            <person name="Lee M.A."/>
            <person name="Choi H.J."/>
        </authorList>
    </citation>
    <scope>NUCLEOTIDE SEQUENCE [LARGE SCALE GENOMIC DNA]</scope>
    <source>
        <strain evidence="2 3">NKC1-1</strain>
    </source>
</reference>
<dbReference type="Gene3D" id="1.20.1260.10">
    <property type="match status" value="2"/>
</dbReference>
<dbReference type="KEGG" id="rue:DT065_10230"/>
<keyword evidence="3" id="KW-1185">Reference proteome</keyword>
<evidence type="ECO:0000256" key="1">
    <source>
        <dbReference type="SAM" id="Phobius"/>
    </source>
</evidence>
<evidence type="ECO:0000313" key="2">
    <source>
        <dbReference type="EMBL" id="AXF56358.1"/>
    </source>
</evidence>
<evidence type="ECO:0000313" key="3">
    <source>
        <dbReference type="Proteomes" id="UP000252100"/>
    </source>
</evidence>
<accession>A0A345BZH7</accession>
<proteinExistence type="predicted"/>
<dbReference type="RefSeq" id="WP_114373072.1">
    <property type="nucleotide sequence ID" value="NZ_CP031092.1"/>
</dbReference>
<dbReference type="Pfam" id="PF11553">
    <property type="entry name" value="DUF3231"/>
    <property type="match status" value="2"/>
</dbReference>
<keyword evidence="1" id="KW-1133">Transmembrane helix</keyword>
<dbReference type="EMBL" id="CP031092">
    <property type="protein sequence ID" value="AXF56358.1"/>
    <property type="molecule type" value="Genomic_DNA"/>
</dbReference>
<dbReference type="InterPro" id="IPR021617">
    <property type="entry name" value="DUF3231"/>
</dbReference>
<keyword evidence="1" id="KW-0812">Transmembrane</keyword>
<keyword evidence="1" id="KW-0472">Membrane</keyword>
<organism evidence="2 3">
    <name type="scientific">Salicibibacter kimchii</name>
    <dbReference type="NCBI Taxonomy" id="2099786"/>
    <lineage>
        <taxon>Bacteria</taxon>
        <taxon>Bacillati</taxon>
        <taxon>Bacillota</taxon>
        <taxon>Bacilli</taxon>
        <taxon>Bacillales</taxon>
        <taxon>Bacillaceae</taxon>
        <taxon>Salicibibacter</taxon>
    </lineage>
</organism>